<dbReference type="Proteomes" id="UP000803844">
    <property type="component" value="Unassembled WGS sequence"/>
</dbReference>
<evidence type="ECO:0000313" key="2">
    <source>
        <dbReference type="Proteomes" id="UP000803844"/>
    </source>
</evidence>
<comment type="caution">
    <text evidence="1">The sequence shown here is derived from an EMBL/GenBank/DDBJ whole genome shotgun (WGS) entry which is preliminary data.</text>
</comment>
<proteinExistence type="predicted"/>
<organism evidence="1 2">
    <name type="scientific">Cryphonectria parasitica (strain ATCC 38755 / EP155)</name>
    <dbReference type="NCBI Taxonomy" id="660469"/>
    <lineage>
        <taxon>Eukaryota</taxon>
        <taxon>Fungi</taxon>
        <taxon>Dikarya</taxon>
        <taxon>Ascomycota</taxon>
        <taxon>Pezizomycotina</taxon>
        <taxon>Sordariomycetes</taxon>
        <taxon>Sordariomycetidae</taxon>
        <taxon>Diaporthales</taxon>
        <taxon>Cryphonectriaceae</taxon>
        <taxon>Cryphonectria-Endothia species complex</taxon>
        <taxon>Cryphonectria</taxon>
    </lineage>
</organism>
<gene>
    <name evidence="1" type="ORF">M406DRAFT_354056</name>
</gene>
<accession>A0A9P4YAQ5</accession>
<dbReference type="EMBL" id="MU032344">
    <property type="protein sequence ID" value="KAF3769583.1"/>
    <property type="molecule type" value="Genomic_DNA"/>
</dbReference>
<keyword evidence="2" id="KW-1185">Reference proteome</keyword>
<name>A0A9P4YAQ5_CRYP1</name>
<evidence type="ECO:0000313" key="1">
    <source>
        <dbReference type="EMBL" id="KAF3769583.1"/>
    </source>
</evidence>
<dbReference type="GeneID" id="63839951"/>
<dbReference type="AlphaFoldDB" id="A0A9P4YAQ5"/>
<protein>
    <submittedName>
        <fullName evidence="1">Uncharacterized protein</fullName>
    </submittedName>
</protein>
<dbReference type="RefSeq" id="XP_040780544.1">
    <property type="nucleotide sequence ID" value="XM_040922822.1"/>
</dbReference>
<reference evidence="1" key="1">
    <citation type="journal article" date="2020" name="Phytopathology">
        <title>Genome sequence of the chestnut blight fungus Cryphonectria parasitica EP155: A fundamental resource for an archetypical invasive plant pathogen.</title>
        <authorList>
            <person name="Crouch J.A."/>
            <person name="Dawe A."/>
            <person name="Aerts A."/>
            <person name="Barry K."/>
            <person name="Churchill A.C.L."/>
            <person name="Grimwood J."/>
            <person name="Hillman B."/>
            <person name="Milgroom M.G."/>
            <person name="Pangilinan J."/>
            <person name="Smith M."/>
            <person name="Salamov A."/>
            <person name="Schmutz J."/>
            <person name="Yadav J."/>
            <person name="Grigoriev I.V."/>
            <person name="Nuss D."/>
        </authorList>
    </citation>
    <scope>NUCLEOTIDE SEQUENCE</scope>
    <source>
        <strain evidence="1">EP155</strain>
    </source>
</reference>
<sequence>MPASSSLLHCVLLLLHALFLLLRLIRLIRTVKPCFFGECQASPVSFLPFTFSAWHGQRC</sequence>